<dbReference type="Proteomes" id="UP000694406">
    <property type="component" value="Unplaced"/>
</dbReference>
<reference evidence="1" key="1">
    <citation type="submission" date="2025-08" db="UniProtKB">
        <authorList>
            <consortium name="Ensembl"/>
        </authorList>
    </citation>
    <scope>IDENTIFICATION</scope>
</reference>
<sequence>MEGGLFLEVEGVHGSLDGHKAAAQTHQGARLHPTRLVDAQLADVVGLGEAMPLGGQQHCVAAGGAGGSFSCGEVEAGSPQGVPSLQGLGLHVLLLASVAALVL</sequence>
<proteinExistence type="predicted"/>
<protein>
    <submittedName>
        <fullName evidence="1">Uncharacterized protein</fullName>
    </submittedName>
</protein>
<reference evidence="1" key="2">
    <citation type="submission" date="2025-09" db="UniProtKB">
        <authorList>
            <consortium name="Ensembl"/>
        </authorList>
    </citation>
    <scope>IDENTIFICATION</scope>
</reference>
<organism evidence="1 2">
    <name type="scientific">Laticauda laticaudata</name>
    <name type="common">Blue-ringed sea krait</name>
    <name type="synonym">Blue-lipped sea krait</name>
    <dbReference type="NCBI Taxonomy" id="8630"/>
    <lineage>
        <taxon>Eukaryota</taxon>
        <taxon>Metazoa</taxon>
        <taxon>Chordata</taxon>
        <taxon>Craniata</taxon>
        <taxon>Vertebrata</taxon>
        <taxon>Euteleostomi</taxon>
        <taxon>Lepidosauria</taxon>
        <taxon>Squamata</taxon>
        <taxon>Bifurcata</taxon>
        <taxon>Unidentata</taxon>
        <taxon>Episquamata</taxon>
        <taxon>Toxicofera</taxon>
        <taxon>Serpentes</taxon>
        <taxon>Colubroidea</taxon>
        <taxon>Elapidae</taxon>
        <taxon>Laticaudinae</taxon>
        <taxon>Laticauda</taxon>
    </lineage>
</organism>
<evidence type="ECO:0000313" key="1">
    <source>
        <dbReference type="Ensembl" id="ENSLLTP00000013131.1"/>
    </source>
</evidence>
<accession>A0A8C5S791</accession>
<evidence type="ECO:0000313" key="2">
    <source>
        <dbReference type="Proteomes" id="UP000694406"/>
    </source>
</evidence>
<keyword evidence="2" id="KW-1185">Reference proteome</keyword>
<dbReference type="GeneTree" id="ENSGT01010000229838"/>
<dbReference type="AlphaFoldDB" id="A0A8C5S791"/>
<name>A0A8C5S791_LATLA</name>
<dbReference type="Ensembl" id="ENSLLTT00000013638.1">
    <property type="protein sequence ID" value="ENSLLTP00000013131.1"/>
    <property type="gene ID" value="ENSLLTG00000010030.1"/>
</dbReference>